<protein>
    <submittedName>
        <fullName evidence="1">CLUMA_CG004411, isoform A</fullName>
    </submittedName>
</protein>
<dbReference type="EMBL" id="CVRI01000020">
    <property type="protein sequence ID" value="CRK90718.1"/>
    <property type="molecule type" value="Genomic_DNA"/>
</dbReference>
<organism evidence="1 2">
    <name type="scientific">Clunio marinus</name>
    <dbReference type="NCBI Taxonomy" id="568069"/>
    <lineage>
        <taxon>Eukaryota</taxon>
        <taxon>Metazoa</taxon>
        <taxon>Ecdysozoa</taxon>
        <taxon>Arthropoda</taxon>
        <taxon>Hexapoda</taxon>
        <taxon>Insecta</taxon>
        <taxon>Pterygota</taxon>
        <taxon>Neoptera</taxon>
        <taxon>Endopterygota</taxon>
        <taxon>Diptera</taxon>
        <taxon>Nematocera</taxon>
        <taxon>Chironomoidea</taxon>
        <taxon>Chironomidae</taxon>
        <taxon>Clunio</taxon>
    </lineage>
</organism>
<dbReference type="Proteomes" id="UP000183832">
    <property type="component" value="Unassembled WGS sequence"/>
</dbReference>
<dbReference type="AlphaFoldDB" id="A0A1J1HW29"/>
<evidence type="ECO:0000313" key="2">
    <source>
        <dbReference type="Proteomes" id="UP000183832"/>
    </source>
</evidence>
<accession>A0A1J1HW29</accession>
<proteinExistence type="predicted"/>
<evidence type="ECO:0000313" key="1">
    <source>
        <dbReference type="EMBL" id="CRK90718.1"/>
    </source>
</evidence>
<name>A0A1J1HW29_9DIPT</name>
<sequence length="96" mass="11029">MKAKTSTTANFHHAHVCLLVEIDKNKNEKNEMRVIKHKKYSEIQFSLAEKAQATPVVFSLRLFYSNGEQTNEMKRKFEDVMCSVHSPTNSVIAQKS</sequence>
<reference evidence="1 2" key="1">
    <citation type="submission" date="2015-04" db="EMBL/GenBank/DDBJ databases">
        <authorList>
            <person name="Syromyatnikov M.Y."/>
            <person name="Popov V.N."/>
        </authorList>
    </citation>
    <scope>NUCLEOTIDE SEQUENCE [LARGE SCALE GENOMIC DNA]</scope>
</reference>
<keyword evidence="2" id="KW-1185">Reference proteome</keyword>
<gene>
    <name evidence="1" type="ORF">CLUMA_CG004411</name>
</gene>